<evidence type="ECO:0000313" key="2">
    <source>
        <dbReference type="EMBL" id="QPZ88456.1"/>
    </source>
</evidence>
<dbReference type="EMBL" id="MW033657">
    <property type="protein sequence ID" value="QPZ88456.1"/>
    <property type="molecule type" value="Viral_cRNA"/>
</dbReference>
<keyword evidence="2" id="KW-0543">Viral nucleoprotein</keyword>
<dbReference type="GO" id="GO:0019013">
    <property type="term" value="C:viral nucleocapsid"/>
    <property type="evidence" value="ECO:0007669"/>
    <property type="project" value="UniProtKB-KW"/>
</dbReference>
<organism evidence="2">
    <name type="scientific">Soybean thrips negative-stranded RNA virus 2</name>
    <dbReference type="NCBI Taxonomy" id="2796548"/>
    <lineage>
        <taxon>Viruses</taxon>
        <taxon>Riboviria</taxon>
    </lineage>
</organism>
<reference evidence="2" key="1">
    <citation type="journal article" date="2020" name="Viruses">
        <title>Soybean Thrips (Thysanoptera: Thripidae) Harbor Highly Diverse Populations of Arthropod, Fungal and Plant Viruses.</title>
        <authorList>
            <person name="Thekke-Veetil T."/>
            <person name="Lagos-Kutz D."/>
            <person name="McCoppin N.K."/>
            <person name="Hartman G.L."/>
            <person name="Ju H.K."/>
            <person name="Lim H.S."/>
            <person name="Domier L.L."/>
        </authorList>
    </citation>
    <scope>NUCLEOTIDE SEQUENCE</scope>
    <source>
        <strain evidence="2">STN1NV2</strain>
    </source>
</reference>
<keyword evidence="2" id="KW-0946">Virion</keyword>
<proteinExistence type="predicted"/>
<feature type="region of interest" description="Disordered" evidence="1">
    <location>
        <begin position="1"/>
        <end position="20"/>
    </location>
</feature>
<feature type="compositionally biased region" description="Acidic residues" evidence="1">
    <location>
        <begin position="1"/>
        <end position="17"/>
    </location>
</feature>
<sequence length="409" mass="45751">MIFDLSDSESDESDMGDSENSALSSRIHKLCLEYCEDNTLPDSYYERNLRDFTALFNNRAALWNAYRQEADNYVPTAPLPARIQQAIAIARAAVELRGVIPETILTTMASSVTVNEINPQDSADLLELCNFVKAKMTKTGQQGTEVAGNSEKMFKEYQREIRQAAVTGVISDTWFTKNRIWKMKQFAEMSGKEFPQLASRAPEGMTVNNWNQLKKKIKDAEGSAPPNHEERSEATQYANKFAVDSWCCVVNLFKKARPECTANEATTLLRKVAYFTLSERIGSKKWIQFLENLPAPESTMLRNLDALTSIFDNPAKCNKSRLFSCAATLYPGVDPTRVFAKAVGTVELSLMASIYRLEKDAGAILPDPARTSTSEHLMHLLLVLGQAHDYSKNRNALNKSAITVEFVVV</sequence>
<accession>A0A7T3R0R3</accession>
<evidence type="ECO:0000256" key="1">
    <source>
        <dbReference type="SAM" id="MobiDB-lite"/>
    </source>
</evidence>
<reference evidence="2" key="2">
    <citation type="submission" date="2020-09" db="EMBL/GenBank/DDBJ databases">
        <authorList>
            <person name="Thekke Veetil T."/>
            <person name="Lagos-Kutz D."/>
            <person name="Mccoppin N.K."/>
            <person name="Hartman G.L."/>
            <person name="Lim H.-S."/>
            <person name="Domier L.L."/>
        </authorList>
    </citation>
    <scope>NUCLEOTIDE SEQUENCE</scope>
    <source>
        <strain evidence="2">STN1NV2</strain>
    </source>
</reference>
<protein>
    <submittedName>
        <fullName evidence="2">Putative nucleoprotein</fullName>
    </submittedName>
</protein>
<name>A0A7T3R0R3_9VIRU</name>